<dbReference type="EMBL" id="HACA01019538">
    <property type="protein sequence ID" value="CDW36899.1"/>
    <property type="molecule type" value="Transcribed_RNA"/>
</dbReference>
<dbReference type="AlphaFoldDB" id="A0A0K2UFC2"/>
<evidence type="ECO:0000313" key="1">
    <source>
        <dbReference type="EMBL" id="CDW36899.1"/>
    </source>
</evidence>
<sequence>MLTKKSCKKISKKAQFCRKTYIEEFLNDDQLRCLSKKGKNSRINWSSPTVKKTLKLSYALSYEFVIAHQKVQRL</sequence>
<name>A0A0K2UFC2_LEPSM</name>
<proteinExistence type="predicted"/>
<organism evidence="1">
    <name type="scientific">Lepeophtheirus salmonis</name>
    <name type="common">Salmon louse</name>
    <name type="synonym">Caligus salmonis</name>
    <dbReference type="NCBI Taxonomy" id="72036"/>
    <lineage>
        <taxon>Eukaryota</taxon>
        <taxon>Metazoa</taxon>
        <taxon>Ecdysozoa</taxon>
        <taxon>Arthropoda</taxon>
        <taxon>Crustacea</taxon>
        <taxon>Multicrustacea</taxon>
        <taxon>Hexanauplia</taxon>
        <taxon>Copepoda</taxon>
        <taxon>Siphonostomatoida</taxon>
        <taxon>Caligidae</taxon>
        <taxon>Lepeophtheirus</taxon>
    </lineage>
</organism>
<protein>
    <submittedName>
        <fullName evidence="1">Uncharacterized protein</fullName>
    </submittedName>
</protein>
<reference evidence="1" key="1">
    <citation type="submission" date="2014-05" db="EMBL/GenBank/DDBJ databases">
        <authorList>
            <person name="Chronopoulou M."/>
        </authorList>
    </citation>
    <scope>NUCLEOTIDE SEQUENCE</scope>
    <source>
        <tissue evidence="1">Whole organism</tissue>
    </source>
</reference>
<accession>A0A0K2UFC2</accession>